<dbReference type="InterPro" id="IPR010138">
    <property type="entry name" value="UDP-diacylglucosamine_Hdrlase"/>
</dbReference>
<keyword evidence="6 10" id="KW-0378">Hydrolase</keyword>
<dbReference type="SUPFAM" id="SSF56300">
    <property type="entry name" value="Metallo-dependent phosphatases"/>
    <property type="match status" value="1"/>
</dbReference>
<reference evidence="12 13" key="1">
    <citation type="submission" date="2020-02" db="EMBL/GenBank/DDBJ databases">
        <authorList>
            <person name="Zhang X.-Y."/>
        </authorList>
    </citation>
    <scope>NUCLEOTIDE SEQUENCE [LARGE SCALE GENOMIC DNA]</scope>
    <source>
        <strain evidence="12 13">C33</strain>
    </source>
</reference>
<dbReference type="CDD" id="cd07398">
    <property type="entry name" value="MPP_YbbF-LpxH"/>
    <property type="match status" value="1"/>
</dbReference>
<dbReference type="UniPathway" id="UPA00359">
    <property type="reaction ID" value="UER00480"/>
</dbReference>
<keyword evidence="9 10" id="KW-0464">Manganese</keyword>
<evidence type="ECO:0000256" key="2">
    <source>
        <dbReference type="ARBA" id="ARBA00022516"/>
    </source>
</evidence>
<dbReference type="AlphaFoldDB" id="A0A845VC60"/>
<keyword evidence="2 10" id="KW-0444">Lipid biosynthesis</keyword>
<feature type="binding site" evidence="10">
    <location>
        <position position="163"/>
    </location>
    <ligand>
        <name>substrate</name>
    </ligand>
</feature>
<keyword evidence="13" id="KW-1185">Reference proteome</keyword>
<keyword evidence="5 10" id="KW-0479">Metal-binding</keyword>
<feature type="binding site" evidence="10">
    <location>
        <begin position="75"/>
        <end position="76"/>
    </location>
    <ligand>
        <name>substrate</name>
    </ligand>
</feature>
<feature type="domain" description="Calcineurin-like phosphoesterase" evidence="11">
    <location>
        <begin position="2"/>
        <end position="195"/>
    </location>
</feature>
<feature type="binding site" evidence="10">
    <location>
        <position position="191"/>
    </location>
    <ligand>
        <name>Mn(2+)</name>
        <dbReference type="ChEBI" id="CHEBI:29035"/>
        <label>2</label>
    </ligand>
</feature>
<evidence type="ECO:0000256" key="10">
    <source>
        <dbReference type="HAMAP-Rule" id="MF_00575"/>
    </source>
</evidence>
<feature type="binding site" evidence="10">
    <location>
        <position position="6"/>
    </location>
    <ligand>
        <name>Mn(2+)</name>
        <dbReference type="ChEBI" id="CHEBI:29035"/>
        <label>1</label>
    </ligand>
</feature>
<feature type="binding site" evidence="10">
    <location>
        <position position="37"/>
    </location>
    <ligand>
        <name>Mn(2+)</name>
        <dbReference type="ChEBI" id="CHEBI:29035"/>
        <label>2</label>
    </ligand>
</feature>
<dbReference type="GO" id="GO:0030145">
    <property type="term" value="F:manganese ion binding"/>
    <property type="evidence" value="ECO:0007669"/>
    <property type="project" value="UniProtKB-UniRule"/>
</dbReference>
<keyword evidence="1 10" id="KW-1003">Cell membrane</keyword>
<dbReference type="Gene3D" id="3.60.21.10">
    <property type="match status" value="1"/>
</dbReference>
<comment type="caution">
    <text evidence="12">The sequence shown here is derived from an EMBL/GenBank/DDBJ whole genome shotgun (WGS) entry which is preliminary data.</text>
</comment>
<comment type="similarity">
    <text evidence="10">Belongs to the LpxH family.</text>
</comment>
<sequence>MIADLHLEPGRPESTRLFIDFLRGPVRRCRALYILGDLFEVWIGDDGAGALASEVATELREVAASGVEVYFLCGNRDFLLGDDYCRLAGMRRLEEPVMLPGASPATAMLHGDSLCTDDHDYQRFRARVRDPAWQARALSRPLWWRRLLARLARRISAYRNRGKPDRIMDVNAETVTETFRQLGARRLIHGHTHRPAIHRGHIDQQPVARIVLGDWHGGRGSAVRVDPDGVSLLELGYGAAGEIELSIRDRD</sequence>
<comment type="catalytic activity">
    <reaction evidence="10">
        <text>UDP-2-N,3-O-bis[(3R)-3-hydroxytetradecanoyl]-alpha-D-glucosamine + H2O = 2-N,3-O-bis[(3R)-3-hydroxytetradecanoyl]-alpha-D-glucosaminyl 1-phosphate + UMP + 2 H(+)</text>
        <dbReference type="Rhea" id="RHEA:25213"/>
        <dbReference type="ChEBI" id="CHEBI:15377"/>
        <dbReference type="ChEBI" id="CHEBI:15378"/>
        <dbReference type="ChEBI" id="CHEBI:57865"/>
        <dbReference type="ChEBI" id="CHEBI:57957"/>
        <dbReference type="ChEBI" id="CHEBI:78847"/>
        <dbReference type="EC" id="3.6.1.54"/>
    </reaction>
</comment>
<dbReference type="GO" id="GO:0008758">
    <property type="term" value="F:UDP-2,3-diacylglucosamine hydrolase activity"/>
    <property type="evidence" value="ECO:0007669"/>
    <property type="project" value="UniProtKB-UniRule"/>
</dbReference>
<proteinExistence type="inferred from homology"/>
<feature type="binding site" evidence="10">
    <location>
        <position position="193"/>
    </location>
    <ligand>
        <name>Mn(2+)</name>
        <dbReference type="ChEBI" id="CHEBI:29035"/>
        <label>1</label>
    </ligand>
</feature>
<feature type="binding site" evidence="10">
    <location>
        <position position="191"/>
    </location>
    <ligand>
        <name>substrate</name>
    </ligand>
</feature>
<comment type="function">
    <text evidence="10">Hydrolyzes the pyrophosphate bond of UDP-2,3-diacylglucosamine to yield 2,3-diacylglucosamine 1-phosphate (lipid X) and UMP by catalyzing the attack of water at the alpha-P atom. Involved in the biosynthesis of lipid A, a phosphorylated glycolipid that anchors the lipopolysaccharide to the outer membrane of the cell.</text>
</comment>
<evidence type="ECO:0000256" key="4">
    <source>
        <dbReference type="ARBA" id="ARBA00022556"/>
    </source>
</evidence>
<evidence type="ECO:0000313" key="13">
    <source>
        <dbReference type="Proteomes" id="UP000484885"/>
    </source>
</evidence>
<feature type="binding site" evidence="10">
    <location>
        <position position="118"/>
    </location>
    <ligand>
        <name>substrate</name>
    </ligand>
</feature>
<feature type="binding site" evidence="10">
    <location>
        <position position="37"/>
    </location>
    <ligand>
        <name>Mn(2+)</name>
        <dbReference type="ChEBI" id="CHEBI:29035"/>
        <label>1</label>
    </ligand>
</feature>
<feature type="binding site" evidence="10">
    <location>
        <position position="156"/>
    </location>
    <ligand>
        <name>substrate</name>
    </ligand>
</feature>
<dbReference type="PANTHER" id="PTHR34990">
    <property type="entry name" value="UDP-2,3-DIACYLGLUCOSAMINE HYDROLASE-RELATED"/>
    <property type="match status" value="1"/>
</dbReference>
<dbReference type="InterPro" id="IPR043461">
    <property type="entry name" value="LpxH-like"/>
</dbReference>
<dbReference type="Proteomes" id="UP000484885">
    <property type="component" value="Unassembled WGS sequence"/>
</dbReference>
<evidence type="ECO:0000256" key="7">
    <source>
        <dbReference type="ARBA" id="ARBA00023098"/>
    </source>
</evidence>
<keyword evidence="3 10" id="KW-0997">Cell inner membrane</keyword>
<dbReference type="HAMAP" id="MF_00575">
    <property type="entry name" value="LpxH"/>
    <property type="match status" value="1"/>
</dbReference>
<evidence type="ECO:0000256" key="5">
    <source>
        <dbReference type="ARBA" id="ARBA00022723"/>
    </source>
</evidence>
<feature type="binding site" evidence="10">
    <location>
        <position position="4"/>
    </location>
    <ligand>
        <name>Mn(2+)</name>
        <dbReference type="ChEBI" id="CHEBI:29035"/>
        <label>1</label>
    </ligand>
</feature>
<evidence type="ECO:0000256" key="8">
    <source>
        <dbReference type="ARBA" id="ARBA00023136"/>
    </source>
</evidence>
<accession>A0A845VC60</accession>
<dbReference type="GO" id="GO:0005737">
    <property type="term" value="C:cytoplasm"/>
    <property type="evidence" value="ECO:0007669"/>
    <property type="project" value="InterPro"/>
</dbReference>
<comment type="subcellular location">
    <subcellularLocation>
        <location evidence="10">Cell inner membrane</location>
        <topology evidence="10">Peripheral membrane protein</topology>
        <orientation evidence="10">Cytoplasmic side</orientation>
    </subcellularLocation>
</comment>
<evidence type="ECO:0000256" key="9">
    <source>
        <dbReference type="ARBA" id="ARBA00023211"/>
    </source>
</evidence>
<evidence type="ECO:0000259" key="11">
    <source>
        <dbReference type="Pfam" id="PF00149"/>
    </source>
</evidence>
<comment type="cofactor">
    <cofactor evidence="10">
        <name>Mn(2+)</name>
        <dbReference type="ChEBI" id="CHEBI:29035"/>
    </cofactor>
    <text evidence="10">Binds 2 Mn(2+) ions per subunit in a binuclear metal center.</text>
</comment>
<dbReference type="GO" id="GO:0019897">
    <property type="term" value="C:extrinsic component of plasma membrane"/>
    <property type="evidence" value="ECO:0007669"/>
    <property type="project" value="UniProtKB-UniRule"/>
</dbReference>
<evidence type="ECO:0000256" key="6">
    <source>
        <dbReference type="ARBA" id="ARBA00022801"/>
    </source>
</evidence>
<gene>
    <name evidence="10 12" type="primary">lpxH</name>
    <name evidence="12" type="ORF">G3I74_03895</name>
</gene>
<evidence type="ECO:0000256" key="3">
    <source>
        <dbReference type="ARBA" id="ARBA00022519"/>
    </source>
</evidence>
<comment type="pathway">
    <text evidence="10">Glycolipid biosynthesis; lipid IV(A) biosynthesis; lipid IV(A) from (3R)-3-hydroxytetradecanoyl-[acyl-carrier-protein] and UDP-N-acetyl-alpha-D-glucosamine: step 4/6.</text>
</comment>
<dbReference type="Pfam" id="PF00149">
    <property type="entry name" value="Metallophos"/>
    <property type="match status" value="1"/>
</dbReference>
<dbReference type="NCBIfam" id="NF003743">
    <property type="entry name" value="PRK05340.1"/>
    <property type="match status" value="1"/>
</dbReference>
<organism evidence="12 13">
    <name type="scientific">Wenzhouxiangella limi</name>
    <dbReference type="NCBI Taxonomy" id="2707351"/>
    <lineage>
        <taxon>Bacteria</taxon>
        <taxon>Pseudomonadati</taxon>
        <taxon>Pseudomonadota</taxon>
        <taxon>Gammaproteobacteria</taxon>
        <taxon>Chromatiales</taxon>
        <taxon>Wenzhouxiangellaceae</taxon>
        <taxon>Wenzhouxiangella</taxon>
    </lineage>
</organism>
<feature type="binding site" evidence="10">
    <location>
        <position position="110"/>
    </location>
    <ligand>
        <name>Mn(2+)</name>
        <dbReference type="ChEBI" id="CHEBI:29035"/>
        <label>2</label>
    </ligand>
</feature>
<dbReference type="EMBL" id="JAAGSC010000031">
    <property type="protein sequence ID" value="NDY94869.1"/>
    <property type="molecule type" value="Genomic_DNA"/>
</dbReference>
<dbReference type="EC" id="3.6.1.54" evidence="10"/>
<feature type="binding site" evidence="10">
    <location>
        <position position="75"/>
    </location>
    <ligand>
        <name>Mn(2+)</name>
        <dbReference type="ChEBI" id="CHEBI:29035"/>
        <label>2</label>
    </ligand>
</feature>
<feature type="binding site" evidence="10">
    <location>
        <position position="160"/>
    </location>
    <ligand>
        <name>substrate</name>
    </ligand>
</feature>
<dbReference type="GO" id="GO:0009245">
    <property type="term" value="P:lipid A biosynthetic process"/>
    <property type="evidence" value="ECO:0007669"/>
    <property type="project" value="UniProtKB-UniRule"/>
</dbReference>
<keyword evidence="7 10" id="KW-0443">Lipid metabolism</keyword>
<evidence type="ECO:0000313" key="12">
    <source>
        <dbReference type="EMBL" id="NDY94869.1"/>
    </source>
</evidence>
<protein>
    <recommendedName>
        <fullName evidence="10">UDP-2,3-diacylglucosamine hydrolase</fullName>
        <ecNumber evidence="10">3.6.1.54</ecNumber>
    </recommendedName>
    <alternativeName>
        <fullName evidence="10">UDP-2,3-diacylglucosamine diphosphatase</fullName>
    </alternativeName>
</protein>
<name>A0A845VC60_9GAMM</name>
<dbReference type="NCBIfam" id="TIGR01854">
    <property type="entry name" value="lipid_A_lpxH"/>
    <property type="match status" value="1"/>
</dbReference>
<dbReference type="InterPro" id="IPR004843">
    <property type="entry name" value="Calcineurin-like_PHP"/>
</dbReference>
<evidence type="ECO:0000256" key="1">
    <source>
        <dbReference type="ARBA" id="ARBA00022475"/>
    </source>
</evidence>
<keyword evidence="4 10" id="KW-0441">Lipid A biosynthesis</keyword>
<keyword evidence="8 10" id="KW-0472">Membrane</keyword>
<dbReference type="PANTHER" id="PTHR34990:SF1">
    <property type="entry name" value="UDP-2,3-DIACYLGLUCOSAMINE HYDROLASE"/>
    <property type="match status" value="1"/>
</dbReference>
<dbReference type="InterPro" id="IPR029052">
    <property type="entry name" value="Metallo-depent_PP-like"/>
</dbReference>